<dbReference type="InterPro" id="IPR002173">
    <property type="entry name" value="Carboh/pur_kinase_PfkB_CS"/>
</dbReference>
<dbReference type="SUPFAM" id="SSF53613">
    <property type="entry name" value="Ribokinase-like"/>
    <property type="match status" value="1"/>
</dbReference>
<dbReference type="EMBL" id="FNEV01000002">
    <property type="protein sequence ID" value="SDJ09941.1"/>
    <property type="molecule type" value="Genomic_DNA"/>
</dbReference>
<keyword evidence="1" id="KW-0808">Transferase</keyword>
<dbReference type="GO" id="GO:0004730">
    <property type="term" value="F:pseudouridylate synthase activity"/>
    <property type="evidence" value="ECO:0007669"/>
    <property type="project" value="TreeGrafter"/>
</dbReference>
<dbReference type="Gene3D" id="3.40.1190.20">
    <property type="match status" value="1"/>
</dbReference>
<evidence type="ECO:0000256" key="2">
    <source>
        <dbReference type="ARBA" id="ARBA00022777"/>
    </source>
</evidence>
<dbReference type="Proteomes" id="UP000199225">
    <property type="component" value="Unassembled WGS sequence"/>
</dbReference>
<dbReference type="PANTHER" id="PTHR42909">
    <property type="entry name" value="ZGC:136858"/>
    <property type="match status" value="1"/>
</dbReference>
<organism evidence="4 5">
    <name type="scientific">Salimicrobium halophilum</name>
    <dbReference type="NCBI Taxonomy" id="86666"/>
    <lineage>
        <taxon>Bacteria</taxon>
        <taxon>Bacillati</taxon>
        <taxon>Bacillota</taxon>
        <taxon>Bacilli</taxon>
        <taxon>Bacillales</taxon>
        <taxon>Bacillaceae</taxon>
        <taxon>Salimicrobium</taxon>
    </lineage>
</organism>
<keyword evidence="2 4" id="KW-0418">Kinase</keyword>
<sequence length="316" mass="34766">MGKEQPIVCIGGANVDKKLYAKDEIAFNTSNPVTSSASVGGVARNIAENLGRLGEEVVLLTVRGDDAEWYEIEKASAPFMDTTYVHKVPGAATGSYTAVLDKQGDMAVAYADMDVFDSLTAKLLVENTELLRNAKCIVVDLNCPEETVYFLSSFASVHEIPLAVIPVSSPKMKRLPERMESIDWIIVNKEETETFFKMRIDSEESWKLSVERWLARGVRNVVVTNGAEGVIIGTADEIRHMPTLMANDVVDATGAGDSFCAGVLYAWIQGDPFTEVVQAGLVNSRKTVQSRHTVRKDLTPHQFKQDREEFIDGTLS</sequence>
<dbReference type="InterPro" id="IPR011611">
    <property type="entry name" value="PfkB_dom"/>
</dbReference>
<evidence type="ECO:0000313" key="5">
    <source>
        <dbReference type="Proteomes" id="UP000199225"/>
    </source>
</evidence>
<dbReference type="InterPro" id="IPR029056">
    <property type="entry name" value="Ribokinase-like"/>
</dbReference>
<reference evidence="5" key="1">
    <citation type="submission" date="2016-10" db="EMBL/GenBank/DDBJ databases">
        <authorList>
            <person name="Varghese N."/>
            <person name="Submissions S."/>
        </authorList>
    </citation>
    <scope>NUCLEOTIDE SEQUENCE [LARGE SCALE GENOMIC DNA]</scope>
    <source>
        <strain evidence="5">DSM 4771</strain>
    </source>
</reference>
<dbReference type="RefSeq" id="WP_093192169.1">
    <property type="nucleotide sequence ID" value="NZ_FNEV01000002.1"/>
</dbReference>
<dbReference type="AlphaFoldDB" id="A0A1G8QZ40"/>
<dbReference type="GO" id="GO:0005737">
    <property type="term" value="C:cytoplasm"/>
    <property type="evidence" value="ECO:0007669"/>
    <property type="project" value="TreeGrafter"/>
</dbReference>
<feature type="domain" description="Carbohydrate kinase PfkB" evidence="3">
    <location>
        <begin position="7"/>
        <end position="293"/>
    </location>
</feature>
<proteinExistence type="predicted"/>
<accession>A0A1G8QZ40</accession>
<dbReference type="STRING" id="86666.SAMN04490247_0716"/>
<protein>
    <submittedName>
        <fullName evidence="4">Sugar or nucleoside kinase, ribokinase family</fullName>
    </submittedName>
</protein>
<dbReference type="GO" id="GO:0016301">
    <property type="term" value="F:kinase activity"/>
    <property type="evidence" value="ECO:0007669"/>
    <property type="project" value="UniProtKB-KW"/>
</dbReference>
<gene>
    <name evidence="4" type="ORF">SAMN04490247_0716</name>
</gene>
<evidence type="ECO:0000259" key="3">
    <source>
        <dbReference type="Pfam" id="PF00294"/>
    </source>
</evidence>
<dbReference type="CDD" id="cd01941">
    <property type="entry name" value="YeiC_kinase_like"/>
    <property type="match status" value="1"/>
</dbReference>
<dbReference type="GO" id="GO:0016798">
    <property type="term" value="F:hydrolase activity, acting on glycosyl bonds"/>
    <property type="evidence" value="ECO:0007669"/>
    <property type="project" value="TreeGrafter"/>
</dbReference>
<dbReference type="Pfam" id="PF00294">
    <property type="entry name" value="PfkB"/>
    <property type="match status" value="1"/>
</dbReference>
<evidence type="ECO:0000256" key="1">
    <source>
        <dbReference type="ARBA" id="ARBA00022679"/>
    </source>
</evidence>
<keyword evidence="5" id="KW-1185">Reference proteome</keyword>
<name>A0A1G8QZ40_9BACI</name>
<dbReference type="PANTHER" id="PTHR42909:SF4">
    <property type="entry name" value="CARBOHYDRATE KINASE, PFKB FAMILY"/>
    <property type="match status" value="1"/>
</dbReference>
<evidence type="ECO:0000313" key="4">
    <source>
        <dbReference type="EMBL" id="SDJ09941.1"/>
    </source>
</evidence>
<dbReference type="PROSITE" id="PS00583">
    <property type="entry name" value="PFKB_KINASES_1"/>
    <property type="match status" value="1"/>
</dbReference>
<dbReference type="OrthoDB" id="9806249at2"/>